<accession>A0AA41KG90</accession>
<gene>
    <name evidence="2" type="ORF">KTS37_13720</name>
</gene>
<evidence type="ECO:0000313" key="2">
    <source>
        <dbReference type="EMBL" id="MBV0902847.1"/>
    </source>
</evidence>
<proteinExistence type="predicted"/>
<dbReference type="RefSeq" id="WP_162414416.1">
    <property type="nucleotide sequence ID" value="NZ_JAHQXE010000004.1"/>
</dbReference>
<sequence>MVLEIVRMVGFGVCGTFTVALGLVHFTMPRLFDFDGAIPIEGEPLRPLRLPLVTYQTKRSDVRGIAQIMNHAVSYVLVTIGVLDLLAGRWLAAWFAPYLLVWIAGWWFLRAATQRHMGSRVGDRLVAVGFAAIGMFHLGFGALAWP</sequence>
<reference evidence="2" key="1">
    <citation type="submission" date="2021-06" db="EMBL/GenBank/DDBJ databases">
        <title>New haloarchaea isolates fom saline soil.</title>
        <authorList>
            <person name="Duran-Viseras A."/>
            <person name="Sanchez-Porro C.S."/>
            <person name="Ventosa A."/>
        </authorList>
    </citation>
    <scope>NUCLEOTIDE SEQUENCE</scope>
    <source>
        <strain evidence="2">JCM 18369</strain>
    </source>
</reference>
<keyword evidence="3" id="KW-1185">Reference proteome</keyword>
<name>A0AA41KG90_9EURY</name>
<feature type="transmembrane region" description="Helical" evidence="1">
    <location>
        <begin position="6"/>
        <end position="26"/>
    </location>
</feature>
<keyword evidence="1" id="KW-1133">Transmembrane helix</keyword>
<dbReference type="Proteomes" id="UP001166304">
    <property type="component" value="Unassembled WGS sequence"/>
</dbReference>
<protein>
    <submittedName>
        <fullName evidence="2">Uncharacterized protein</fullName>
    </submittedName>
</protein>
<keyword evidence="1" id="KW-0472">Membrane</keyword>
<keyword evidence="1" id="KW-0812">Transmembrane</keyword>
<evidence type="ECO:0000256" key="1">
    <source>
        <dbReference type="SAM" id="Phobius"/>
    </source>
</evidence>
<dbReference type="AlphaFoldDB" id="A0AA41KG90"/>
<feature type="transmembrane region" description="Helical" evidence="1">
    <location>
        <begin position="125"/>
        <end position="145"/>
    </location>
</feature>
<dbReference type="EMBL" id="JAHQXE010000004">
    <property type="protein sequence ID" value="MBV0902847.1"/>
    <property type="molecule type" value="Genomic_DNA"/>
</dbReference>
<feature type="transmembrane region" description="Helical" evidence="1">
    <location>
        <begin position="93"/>
        <end position="113"/>
    </location>
</feature>
<evidence type="ECO:0000313" key="3">
    <source>
        <dbReference type="Proteomes" id="UP001166304"/>
    </source>
</evidence>
<comment type="caution">
    <text evidence="2">The sequence shown here is derived from an EMBL/GenBank/DDBJ whole genome shotgun (WGS) entry which is preliminary data.</text>
</comment>
<organism evidence="2 3">
    <name type="scientific">Haloarcula salina</name>
    <dbReference type="NCBI Taxonomy" id="1429914"/>
    <lineage>
        <taxon>Archaea</taxon>
        <taxon>Methanobacteriati</taxon>
        <taxon>Methanobacteriota</taxon>
        <taxon>Stenosarchaea group</taxon>
        <taxon>Halobacteria</taxon>
        <taxon>Halobacteriales</taxon>
        <taxon>Haloarculaceae</taxon>
        <taxon>Haloarcula</taxon>
    </lineage>
</organism>